<reference evidence="1 2" key="1">
    <citation type="submission" date="2019-03" db="EMBL/GenBank/DDBJ databases">
        <title>Genomic Encyclopedia of Type Strains, Phase III (KMG-III): the genomes of soil and plant-associated and newly described type strains.</title>
        <authorList>
            <person name="Whitman W."/>
        </authorList>
    </citation>
    <scope>NUCLEOTIDE SEQUENCE [LARGE SCALE GENOMIC DNA]</scope>
    <source>
        <strain evidence="1 2">CECT 7972</strain>
    </source>
</reference>
<keyword evidence="2" id="KW-1185">Reference proteome</keyword>
<sequence length="59" mass="6673">MNSSLIVYTVFLFSKIIKKMTGREMDGTERATRGEFALLDIIPVVKGIRAFSMATKILY</sequence>
<dbReference type="AlphaFoldDB" id="A0A4R6ZQI6"/>
<evidence type="ECO:0000313" key="2">
    <source>
        <dbReference type="Proteomes" id="UP000295558"/>
    </source>
</evidence>
<comment type="caution">
    <text evidence="1">The sequence shown here is derived from an EMBL/GenBank/DDBJ whole genome shotgun (WGS) entry which is preliminary data.</text>
</comment>
<organism evidence="1 2">
    <name type="scientific">Listeria rocourtiae</name>
    <dbReference type="NCBI Taxonomy" id="647910"/>
    <lineage>
        <taxon>Bacteria</taxon>
        <taxon>Bacillati</taxon>
        <taxon>Bacillota</taxon>
        <taxon>Bacilli</taxon>
        <taxon>Bacillales</taxon>
        <taxon>Listeriaceae</taxon>
        <taxon>Listeria</taxon>
    </lineage>
</organism>
<accession>A0A4R6ZQI6</accession>
<proteinExistence type="predicted"/>
<gene>
    <name evidence="1" type="ORF">DFP96_102266</name>
</gene>
<protein>
    <submittedName>
        <fullName evidence="1">Uncharacterized protein</fullName>
    </submittedName>
</protein>
<dbReference type="EMBL" id="SNZK01000002">
    <property type="protein sequence ID" value="TDR54672.1"/>
    <property type="molecule type" value="Genomic_DNA"/>
</dbReference>
<dbReference type="RefSeq" id="WP_036073307.1">
    <property type="nucleotide sequence ID" value="NZ_JAASUO010000002.1"/>
</dbReference>
<dbReference type="Proteomes" id="UP000295558">
    <property type="component" value="Unassembled WGS sequence"/>
</dbReference>
<name>A0A4R6ZQI6_9LIST</name>
<evidence type="ECO:0000313" key="1">
    <source>
        <dbReference type="EMBL" id="TDR54672.1"/>
    </source>
</evidence>